<evidence type="ECO:0000313" key="4">
    <source>
        <dbReference type="Proteomes" id="UP001152049"/>
    </source>
</evidence>
<name>A0A9W8V9I1_9HYPO</name>
<evidence type="ECO:0000256" key="2">
    <source>
        <dbReference type="SAM" id="MobiDB-lite"/>
    </source>
</evidence>
<dbReference type="Proteomes" id="UP001152049">
    <property type="component" value="Unassembled WGS sequence"/>
</dbReference>
<feature type="coiled-coil region" evidence="1">
    <location>
        <begin position="16"/>
        <end position="50"/>
    </location>
</feature>
<evidence type="ECO:0000313" key="3">
    <source>
        <dbReference type="EMBL" id="KAJ4251893.1"/>
    </source>
</evidence>
<keyword evidence="4" id="KW-1185">Reference proteome</keyword>
<keyword evidence="1" id="KW-0175">Coiled coil</keyword>
<proteinExistence type="predicted"/>
<feature type="region of interest" description="Disordered" evidence="2">
    <location>
        <begin position="55"/>
        <end position="88"/>
    </location>
</feature>
<sequence length="88" mass="9453">MRTPSEEALLNLATALEDLKDLVSALDVKIHNLQAEIRSLRAERIHQEKICDSAVVGEPAAQRDTDGPVPSDIELKATSTDNGGTSSK</sequence>
<protein>
    <submittedName>
        <fullName evidence="3">Uncharacterized protein</fullName>
    </submittedName>
</protein>
<dbReference type="EMBL" id="JAOQAZ010000027">
    <property type="protein sequence ID" value="KAJ4251893.1"/>
    <property type="molecule type" value="Genomic_DNA"/>
</dbReference>
<dbReference type="AlphaFoldDB" id="A0A9W8V9I1"/>
<accession>A0A9W8V9I1</accession>
<reference evidence="3" key="1">
    <citation type="submission" date="2022-09" db="EMBL/GenBank/DDBJ databases">
        <title>Fusarium specimens isolated from Avocado Roots.</title>
        <authorList>
            <person name="Stajich J."/>
            <person name="Roper C."/>
            <person name="Heimlech-Rivalta G."/>
        </authorList>
    </citation>
    <scope>NUCLEOTIDE SEQUENCE</scope>
    <source>
        <strain evidence="3">CF00136</strain>
    </source>
</reference>
<gene>
    <name evidence="3" type="ORF">NW762_011190</name>
</gene>
<organism evidence="3 4">
    <name type="scientific">Fusarium torreyae</name>
    <dbReference type="NCBI Taxonomy" id="1237075"/>
    <lineage>
        <taxon>Eukaryota</taxon>
        <taxon>Fungi</taxon>
        <taxon>Dikarya</taxon>
        <taxon>Ascomycota</taxon>
        <taxon>Pezizomycotina</taxon>
        <taxon>Sordariomycetes</taxon>
        <taxon>Hypocreomycetidae</taxon>
        <taxon>Hypocreales</taxon>
        <taxon>Nectriaceae</taxon>
        <taxon>Fusarium</taxon>
    </lineage>
</organism>
<feature type="compositionally biased region" description="Polar residues" evidence="2">
    <location>
        <begin position="77"/>
        <end position="88"/>
    </location>
</feature>
<comment type="caution">
    <text evidence="3">The sequence shown here is derived from an EMBL/GenBank/DDBJ whole genome shotgun (WGS) entry which is preliminary data.</text>
</comment>
<evidence type="ECO:0000256" key="1">
    <source>
        <dbReference type="SAM" id="Coils"/>
    </source>
</evidence>